<dbReference type="InterPro" id="IPR012944">
    <property type="entry name" value="SusD_RagB_dom"/>
</dbReference>
<keyword evidence="3" id="KW-0732">Signal</keyword>
<keyword evidence="5" id="KW-0998">Cell outer membrane</keyword>
<keyword evidence="4" id="KW-0472">Membrane</keyword>
<dbReference type="Proteomes" id="UP000199572">
    <property type="component" value="Unassembled WGS sequence"/>
</dbReference>
<dbReference type="AlphaFoldDB" id="A0A1H9RBV8"/>
<evidence type="ECO:0000256" key="2">
    <source>
        <dbReference type="ARBA" id="ARBA00006275"/>
    </source>
</evidence>
<dbReference type="GO" id="GO:0009279">
    <property type="term" value="C:cell outer membrane"/>
    <property type="evidence" value="ECO:0007669"/>
    <property type="project" value="UniProtKB-SubCell"/>
</dbReference>
<accession>A0A1H9RBV8</accession>
<feature type="domain" description="RagB/SusD" evidence="6">
    <location>
        <begin position="308"/>
        <end position="423"/>
    </location>
</feature>
<evidence type="ECO:0000256" key="5">
    <source>
        <dbReference type="ARBA" id="ARBA00023237"/>
    </source>
</evidence>
<organism evidence="8 9">
    <name type="scientific">Pedobacter rhizosphaerae</name>
    <dbReference type="NCBI Taxonomy" id="390241"/>
    <lineage>
        <taxon>Bacteria</taxon>
        <taxon>Pseudomonadati</taxon>
        <taxon>Bacteroidota</taxon>
        <taxon>Sphingobacteriia</taxon>
        <taxon>Sphingobacteriales</taxon>
        <taxon>Sphingobacteriaceae</taxon>
        <taxon>Pedobacter</taxon>
    </lineage>
</organism>
<dbReference type="Pfam" id="PF14322">
    <property type="entry name" value="SusD-like_3"/>
    <property type="match status" value="1"/>
</dbReference>
<keyword evidence="9" id="KW-1185">Reference proteome</keyword>
<dbReference type="OrthoDB" id="630434at2"/>
<gene>
    <name evidence="8" type="ORF">SAMN04488023_11427</name>
</gene>
<evidence type="ECO:0000256" key="1">
    <source>
        <dbReference type="ARBA" id="ARBA00004442"/>
    </source>
</evidence>
<dbReference type="SUPFAM" id="SSF48452">
    <property type="entry name" value="TPR-like"/>
    <property type="match status" value="1"/>
</dbReference>
<protein>
    <submittedName>
        <fullName evidence="8">SusD family protein</fullName>
    </submittedName>
</protein>
<evidence type="ECO:0000256" key="4">
    <source>
        <dbReference type="ARBA" id="ARBA00023136"/>
    </source>
</evidence>
<reference evidence="9" key="1">
    <citation type="submission" date="2016-10" db="EMBL/GenBank/DDBJ databases">
        <authorList>
            <person name="Varghese N."/>
            <person name="Submissions S."/>
        </authorList>
    </citation>
    <scope>NUCLEOTIDE SEQUENCE [LARGE SCALE GENOMIC DNA]</scope>
    <source>
        <strain evidence="9">DSM 18610</strain>
    </source>
</reference>
<evidence type="ECO:0000313" key="9">
    <source>
        <dbReference type="Proteomes" id="UP000199572"/>
    </source>
</evidence>
<evidence type="ECO:0000259" key="7">
    <source>
        <dbReference type="Pfam" id="PF14322"/>
    </source>
</evidence>
<proteinExistence type="inferred from homology"/>
<feature type="domain" description="SusD-like N-terminal" evidence="7">
    <location>
        <begin position="90"/>
        <end position="231"/>
    </location>
</feature>
<dbReference type="CDD" id="cd08977">
    <property type="entry name" value="SusD"/>
    <property type="match status" value="1"/>
</dbReference>
<comment type="similarity">
    <text evidence="2">Belongs to the SusD family.</text>
</comment>
<dbReference type="InterPro" id="IPR011990">
    <property type="entry name" value="TPR-like_helical_dom_sf"/>
</dbReference>
<dbReference type="STRING" id="390241.SAMN04488023_11427"/>
<dbReference type="Gene3D" id="1.25.40.390">
    <property type="match status" value="1"/>
</dbReference>
<evidence type="ECO:0000259" key="6">
    <source>
        <dbReference type="Pfam" id="PF07980"/>
    </source>
</evidence>
<dbReference type="RefSeq" id="WP_090884814.1">
    <property type="nucleotide sequence ID" value="NZ_FOGG01000014.1"/>
</dbReference>
<name>A0A1H9RBV8_9SPHI</name>
<evidence type="ECO:0000313" key="8">
    <source>
        <dbReference type="EMBL" id="SER69529.1"/>
    </source>
</evidence>
<sequence>MKKIYRNQIILACMLIITLISCKKPLDLNPIDTIEQQNALLTSKDVEGALIGAYSDMGSRNLFGGRPYLMADFLANTNAIEWYGTYEELTQAINKSLLKTNTFVNNVWAAGYTAINDVNNVLGAIDKVDAAKKNRVEGEAKFIRGATYFELVRLFGKAYNDGSPTTNLGVPIVLTPTTIVTESSYLPRATVAAVYTQAIADLTDAEAKLPEENGFFATKYSAAAMLARLYLQMGNYSAAAAAANRVIASGNYELTSKYLDAFPAMPEGGRPAKPVENSTEDVFAIQVTTLTGFNGYNEFYGSSTYGGRGDAVISQDWIDNTYSPSDDRINSFYDDDDIFTAKYGNQFGNIPVIRLAELYLIRAESNVRLAPAAPIGGQTPLQDLAEVRGRSGLTTTSATLSDILNERKLELAFEGFALHDAKRTQSNIGSLAWNSNTLVFPIPQREIDANKKLVQNPGYN</sequence>
<dbReference type="PROSITE" id="PS51257">
    <property type="entry name" value="PROKAR_LIPOPROTEIN"/>
    <property type="match status" value="1"/>
</dbReference>
<dbReference type="Pfam" id="PF07980">
    <property type="entry name" value="SusD_RagB"/>
    <property type="match status" value="1"/>
</dbReference>
<evidence type="ECO:0000256" key="3">
    <source>
        <dbReference type="ARBA" id="ARBA00022729"/>
    </source>
</evidence>
<comment type="subcellular location">
    <subcellularLocation>
        <location evidence="1">Cell outer membrane</location>
    </subcellularLocation>
</comment>
<dbReference type="InterPro" id="IPR033985">
    <property type="entry name" value="SusD-like_N"/>
</dbReference>
<dbReference type="EMBL" id="FOGG01000014">
    <property type="protein sequence ID" value="SER69529.1"/>
    <property type="molecule type" value="Genomic_DNA"/>
</dbReference>